<evidence type="ECO:0000313" key="2">
    <source>
        <dbReference type="WBParaSite" id="JU765_v2.g7322.t1"/>
    </source>
</evidence>
<dbReference type="WBParaSite" id="JU765_v2.g7322.t1">
    <property type="protein sequence ID" value="JU765_v2.g7322.t1"/>
    <property type="gene ID" value="JU765_v2.g7322"/>
</dbReference>
<reference evidence="2" key="1">
    <citation type="submission" date="2022-11" db="UniProtKB">
        <authorList>
            <consortium name="WormBaseParasite"/>
        </authorList>
    </citation>
    <scope>IDENTIFICATION</scope>
</reference>
<name>A0AC34RIP0_9BILA</name>
<evidence type="ECO:0000313" key="1">
    <source>
        <dbReference type="Proteomes" id="UP000887576"/>
    </source>
</evidence>
<organism evidence="1 2">
    <name type="scientific">Panagrolaimus sp. JU765</name>
    <dbReference type="NCBI Taxonomy" id="591449"/>
    <lineage>
        <taxon>Eukaryota</taxon>
        <taxon>Metazoa</taxon>
        <taxon>Ecdysozoa</taxon>
        <taxon>Nematoda</taxon>
        <taxon>Chromadorea</taxon>
        <taxon>Rhabditida</taxon>
        <taxon>Tylenchina</taxon>
        <taxon>Panagrolaimomorpha</taxon>
        <taxon>Panagrolaimoidea</taxon>
        <taxon>Panagrolaimidae</taxon>
        <taxon>Panagrolaimus</taxon>
    </lineage>
</organism>
<accession>A0AC34RIP0</accession>
<dbReference type="Proteomes" id="UP000887576">
    <property type="component" value="Unplaced"/>
</dbReference>
<proteinExistence type="predicted"/>
<sequence length="450" mass="52614">MFHRKRKLLIIFVAIFIFYVFYILLWSENTNDSAVAKNVKLDLTHDTPINADNEKKDESKVHVDSQNQLTTGGRIKLFDETFNHTINPVDVVKSITYLNEHHEILNSGIGLDKVSIVLIVQVHNRAEYLKLLIDSLEKVKGIEKALIVFSHDIYHPPVNELILNIKFCQVIQIFYPYTIQIFHNRFPGTDPNDCEEKISKAEAERIQCNNWNSSDTYGNYRKAQLTQIKHHFWWKMNYVFDAIMEKYKLSTNVLLLEEDHMVTPDVLHVLNMILATKSAYCPNCSMISLGLFMKNFNYYERDIFKLGKQTWFGKHNTGMVLNKEVWNQFRSCAKMFCEFDDYNWDWSMIQISYKCFPQKIVAIYSKSPRVLHIGDCGVHTHKCNSQNTANKMKALFEKVSKSFFPEKMDLTENLSRVPKISKPNGGWGDVRDHQLCFLNTYPLNTSIWSF</sequence>
<protein>
    <submittedName>
        <fullName evidence="2">Alpha-1,6-mannosyl-glycoprotein 2-beta-N-acetylglucosaminyltransferase</fullName>
    </submittedName>
</protein>